<feature type="compositionally biased region" description="Low complexity" evidence="1">
    <location>
        <begin position="56"/>
        <end position="72"/>
    </location>
</feature>
<organism evidence="2 3">
    <name type="scientific">Streptacidiphilus fuscans</name>
    <dbReference type="NCBI Taxonomy" id="2789292"/>
    <lineage>
        <taxon>Bacteria</taxon>
        <taxon>Bacillati</taxon>
        <taxon>Actinomycetota</taxon>
        <taxon>Actinomycetes</taxon>
        <taxon>Kitasatosporales</taxon>
        <taxon>Streptomycetaceae</taxon>
        <taxon>Streptacidiphilus</taxon>
    </lineage>
</organism>
<proteinExistence type="predicted"/>
<dbReference type="Proteomes" id="UP000657385">
    <property type="component" value="Unassembled WGS sequence"/>
</dbReference>
<dbReference type="EMBL" id="JADPRT010000001">
    <property type="protein sequence ID" value="MBF9066712.1"/>
    <property type="molecule type" value="Genomic_DNA"/>
</dbReference>
<feature type="compositionally biased region" description="Basic and acidic residues" evidence="1">
    <location>
        <begin position="10"/>
        <end position="27"/>
    </location>
</feature>
<reference evidence="2" key="1">
    <citation type="submission" date="2020-11" db="EMBL/GenBank/DDBJ databases">
        <title>Isolation and identification of active actinomycetes.</title>
        <authorList>
            <person name="Yu B."/>
        </authorList>
    </citation>
    <scope>NUCLEOTIDE SEQUENCE</scope>
    <source>
        <strain evidence="2">NEAU-YB345</strain>
    </source>
</reference>
<name>A0A931B057_9ACTN</name>
<accession>A0A931B057</accession>
<gene>
    <name evidence="2" type="ORF">I2501_01500</name>
</gene>
<dbReference type="RefSeq" id="WP_196191900.1">
    <property type="nucleotide sequence ID" value="NZ_JADPRT010000001.1"/>
</dbReference>
<evidence type="ECO:0000313" key="3">
    <source>
        <dbReference type="Proteomes" id="UP000657385"/>
    </source>
</evidence>
<sequence>MTGSEPHPGLVERLKRHHEDAEQRREEAEIESAVGAAGFDLGSDIGRPPATGHGQAGYDVDADLGVDAGVDAEPGRGTDGARDQA</sequence>
<feature type="compositionally biased region" description="Basic and acidic residues" evidence="1">
    <location>
        <begin position="73"/>
        <end position="85"/>
    </location>
</feature>
<comment type="caution">
    <text evidence="2">The sequence shown here is derived from an EMBL/GenBank/DDBJ whole genome shotgun (WGS) entry which is preliminary data.</text>
</comment>
<evidence type="ECO:0000256" key="1">
    <source>
        <dbReference type="SAM" id="MobiDB-lite"/>
    </source>
</evidence>
<protein>
    <submittedName>
        <fullName evidence="2">Uncharacterized protein</fullName>
    </submittedName>
</protein>
<keyword evidence="3" id="KW-1185">Reference proteome</keyword>
<feature type="region of interest" description="Disordered" evidence="1">
    <location>
        <begin position="1"/>
        <end position="85"/>
    </location>
</feature>
<evidence type="ECO:0000313" key="2">
    <source>
        <dbReference type="EMBL" id="MBF9066712.1"/>
    </source>
</evidence>
<dbReference type="AlphaFoldDB" id="A0A931B057"/>